<gene>
    <name evidence="2" type="ORF">PVAP13_4NG282000</name>
</gene>
<feature type="region of interest" description="Disordered" evidence="1">
    <location>
        <begin position="1"/>
        <end position="23"/>
    </location>
</feature>
<protein>
    <recommendedName>
        <fullName evidence="4">Myb-like domain-containing protein</fullName>
    </recommendedName>
</protein>
<evidence type="ECO:0000313" key="2">
    <source>
        <dbReference type="EMBL" id="KAG2608140.1"/>
    </source>
</evidence>
<sequence length="104" mass="12268">MVDDLDAEENETNNIPDDSRTDKRLNWSVPEDIRLASAWLHNSKDPVDGNERKADVYWTDVTEEYNKTTETSRKRNRDQLKIRWDRSKKPLSDFHGCWANASRC</sequence>
<comment type="caution">
    <text evidence="2">The sequence shown here is derived from an EMBL/GenBank/DDBJ whole genome shotgun (WGS) entry which is preliminary data.</text>
</comment>
<dbReference type="AlphaFoldDB" id="A0A8T0TAY6"/>
<dbReference type="Proteomes" id="UP000823388">
    <property type="component" value="Chromosome 4N"/>
</dbReference>
<evidence type="ECO:0000256" key="1">
    <source>
        <dbReference type="SAM" id="MobiDB-lite"/>
    </source>
</evidence>
<evidence type="ECO:0000313" key="3">
    <source>
        <dbReference type="Proteomes" id="UP000823388"/>
    </source>
</evidence>
<dbReference type="EMBL" id="CM029044">
    <property type="protein sequence ID" value="KAG2608140.1"/>
    <property type="molecule type" value="Genomic_DNA"/>
</dbReference>
<reference evidence="2" key="1">
    <citation type="submission" date="2020-05" db="EMBL/GenBank/DDBJ databases">
        <title>WGS assembly of Panicum virgatum.</title>
        <authorList>
            <person name="Lovell J.T."/>
            <person name="Jenkins J."/>
            <person name="Shu S."/>
            <person name="Juenger T.E."/>
            <person name="Schmutz J."/>
        </authorList>
    </citation>
    <scope>NUCLEOTIDE SEQUENCE</scope>
    <source>
        <strain evidence="2">AP13</strain>
    </source>
</reference>
<accession>A0A8T0TAY6</accession>
<evidence type="ECO:0008006" key="4">
    <source>
        <dbReference type="Google" id="ProtNLM"/>
    </source>
</evidence>
<proteinExistence type="predicted"/>
<dbReference type="PANTHER" id="PTHR45224">
    <property type="entry name" value="OS01G0527900 PROTEIN-RELATED"/>
    <property type="match status" value="1"/>
</dbReference>
<dbReference type="PANTHER" id="PTHR45224:SF5">
    <property type="entry name" value="OS02G0311800 PROTEIN"/>
    <property type="match status" value="1"/>
</dbReference>
<feature type="compositionally biased region" description="Acidic residues" evidence="1">
    <location>
        <begin position="1"/>
        <end position="11"/>
    </location>
</feature>
<name>A0A8T0TAY6_PANVG</name>
<keyword evidence="3" id="KW-1185">Reference proteome</keyword>
<organism evidence="2 3">
    <name type="scientific">Panicum virgatum</name>
    <name type="common">Blackwell switchgrass</name>
    <dbReference type="NCBI Taxonomy" id="38727"/>
    <lineage>
        <taxon>Eukaryota</taxon>
        <taxon>Viridiplantae</taxon>
        <taxon>Streptophyta</taxon>
        <taxon>Embryophyta</taxon>
        <taxon>Tracheophyta</taxon>
        <taxon>Spermatophyta</taxon>
        <taxon>Magnoliopsida</taxon>
        <taxon>Liliopsida</taxon>
        <taxon>Poales</taxon>
        <taxon>Poaceae</taxon>
        <taxon>PACMAD clade</taxon>
        <taxon>Panicoideae</taxon>
        <taxon>Panicodae</taxon>
        <taxon>Paniceae</taxon>
        <taxon>Panicinae</taxon>
        <taxon>Panicum</taxon>
        <taxon>Panicum sect. Hiantes</taxon>
    </lineage>
</organism>